<comment type="similarity">
    <text evidence="2">Belongs to the cytidylyltransferase family.</text>
</comment>
<dbReference type="InterPro" id="IPR029752">
    <property type="entry name" value="D-isomer_DH_CS1"/>
</dbReference>
<evidence type="ECO:0000256" key="8">
    <source>
        <dbReference type="ARBA" id="ARBA00023209"/>
    </source>
</evidence>
<evidence type="ECO:0000259" key="15">
    <source>
        <dbReference type="Pfam" id="PF02826"/>
    </source>
</evidence>
<dbReference type="CDD" id="cd02174">
    <property type="entry name" value="CCT"/>
    <property type="match status" value="1"/>
</dbReference>
<evidence type="ECO:0000256" key="10">
    <source>
        <dbReference type="ARBA" id="ARBA00025706"/>
    </source>
</evidence>
<evidence type="ECO:0000256" key="1">
    <source>
        <dbReference type="ARBA" id="ARBA00005189"/>
    </source>
</evidence>
<accession>A0A5J4NZA1</accession>
<feature type="domain" description="D-isomer specific 2-hydroxyacid dehydrogenase catalytic" evidence="13">
    <location>
        <begin position="233"/>
        <end position="561"/>
    </location>
</feature>
<evidence type="ECO:0000256" key="9">
    <source>
        <dbReference type="ARBA" id="ARBA00023264"/>
    </source>
</evidence>
<keyword evidence="17" id="KW-1185">Reference proteome</keyword>
<evidence type="ECO:0000259" key="14">
    <source>
        <dbReference type="Pfam" id="PF01467"/>
    </source>
</evidence>
<dbReference type="InterPro" id="IPR041723">
    <property type="entry name" value="CCT"/>
</dbReference>
<evidence type="ECO:0000256" key="5">
    <source>
        <dbReference type="ARBA" id="ARBA00022695"/>
    </source>
</evidence>
<keyword evidence="6" id="KW-0560">Oxidoreductase</keyword>
<keyword evidence="4" id="KW-0808">Transferase</keyword>
<gene>
    <name evidence="16" type="ORF">DEA37_0000388</name>
</gene>
<dbReference type="InterPro" id="IPR004821">
    <property type="entry name" value="Cyt_trans-like"/>
</dbReference>
<feature type="domain" description="D-isomer specific 2-hydroxyacid dehydrogenase NAD-binding" evidence="15">
    <location>
        <begin position="342"/>
        <end position="541"/>
    </location>
</feature>
<keyword evidence="8" id="KW-0594">Phospholipid biosynthesis</keyword>
<sequence>MPDLYEGPGNRTAAMGDGMNSNCLPAPFSHEPTAQAINKLCDYSIRITAEMAKSGLAPRPVRVYADGAYDMFHSGHARQLMQAKQAFPKTYLIVGVSNDADLHRLKGRTVMNETERYEAVRHCRYVDEVVTDAPWSIDQDFLQKHKIDFVAHDDIPYASADSEDIYKPLKDAGMFVVTQRTEGISTTDVIGRIVRDYDLYLRRNIRRGLSRKELNISYMKSVMFGLLPSLSTVVIADEVADSAVQLLSKNGLIVHDLKESGIPEERLIAILTDHSASGLIVRSATKVTESVLKAAAATGLRVVARAGVGVDNIDCCAAQRHNVLVINAPEGNTLSAVEHTCALILSMARQLRQGVLQKTDDWTMVRKSVTGLNSVIPITELSGKTLGIIGLGRIGSSVGRRLHHFGMRIVGYDPFIVYANKNDVNSESPEYLKPPAWLDQWLPLEDVLRQSDYITLHVPLIPETTGLIGTHMLSLCRKGFRLVNCARGGIVDEAALLTSIERNQCAGAALDVFEKEPLKPGNTVVEKLLAHPSVIATPHLGASSQEAQVRVALEVSDALLALSGKSLFPLSGLEGAVNANSLGRQYRVLFNEWASNRFGLDTTRSVMKTPYAVHMLLAKLWENTSRERVASDNCIVTCRITAVVPEAVQSCLPSTRLLATLFAHACKCAIENSRDAHSQFDLLSAFMLDPQFMSSLIDQLTGAVEVSWPNSEKKLQLQDNLETIMKRGSSLFQNFDNKRREFVDHLEDISHEVVRSFMRIFGSDGRLRNWLHNRRLTNVENEDGSSSWPGSSSSIDVDTASEIAYDSDESANRTTNVGRNTRLNWESEQFSLVGKGLEKRSASVVPNNRKRAFTSGSATRGDDLESFDVSTDTGSSIRHAKLRRTRSADESPVEDMRCTRLLRRRNCLNSYRALADK</sequence>
<evidence type="ECO:0000259" key="13">
    <source>
        <dbReference type="Pfam" id="PF00389"/>
    </source>
</evidence>
<dbReference type="NCBIfam" id="TIGR00125">
    <property type="entry name" value="cyt_tran_rel"/>
    <property type="match status" value="1"/>
</dbReference>
<dbReference type="SUPFAM" id="SSF52374">
    <property type="entry name" value="Nucleotidylyl transferase"/>
    <property type="match status" value="1"/>
</dbReference>
<evidence type="ECO:0000313" key="17">
    <source>
        <dbReference type="Proteomes" id="UP000324629"/>
    </source>
</evidence>
<dbReference type="InterPro" id="IPR036291">
    <property type="entry name" value="NAD(P)-bd_dom_sf"/>
</dbReference>
<evidence type="ECO:0000256" key="6">
    <source>
        <dbReference type="ARBA" id="ARBA00023002"/>
    </source>
</evidence>
<evidence type="ECO:0000256" key="11">
    <source>
        <dbReference type="ARBA" id="ARBA00026101"/>
    </source>
</evidence>
<keyword evidence="5" id="KW-0548">Nucleotidyltransferase</keyword>
<dbReference type="GO" id="GO:0016616">
    <property type="term" value="F:oxidoreductase activity, acting on the CH-OH group of donors, NAD or NADP as acceptor"/>
    <property type="evidence" value="ECO:0007669"/>
    <property type="project" value="InterPro"/>
</dbReference>
<dbReference type="EC" id="2.7.7.15" evidence="11"/>
<dbReference type="PROSITE" id="PS00671">
    <property type="entry name" value="D_2_HYDROXYACID_DH_3"/>
    <property type="match status" value="1"/>
</dbReference>
<dbReference type="Gene3D" id="3.40.50.720">
    <property type="entry name" value="NAD(P)-binding Rossmann-like Domain"/>
    <property type="match status" value="2"/>
</dbReference>
<comment type="caution">
    <text evidence="16">The sequence shown here is derived from an EMBL/GenBank/DDBJ whole genome shotgun (WGS) entry which is preliminary data.</text>
</comment>
<comment type="pathway">
    <text evidence="1">Lipid metabolism.</text>
</comment>
<dbReference type="SUPFAM" id="SSF51735">
    <property type="entry name" value="NAD(P)-binding Rossmann-fold domains"/>
    <property type="match status" value="1"/>
</dbReference>
<feature type="domain" description="Cytidyltransferase-like" evidence="14">
    <location>
        <begin position="64"/>
        <end position="191"/>
    </location>
</feature>
<reference evidence="16 17" key="1">
    <citation type="journal article" date="2019" name="Gigascience">
        <title>Whole-genome sequence of the oriental lung fluke Paragonimus westermani.</title>
        <authorList>
            <person name="Oey H."/>
            <person name="Zakrzewski M."/>
            <person name="Narain K."/>
            <person name="Devi K.R."/>
            <person name="Agatsuma T."/>
            <person name="Nawaratna S."/>
            <person name="Gobert G.N."/>
            <person name="Jones M.K."/>
            <person name="Ragan M.A."/>
            <person name="McManus D.P."/>
            <person name="Krause L."/>
        </authorList>
    </citation>
    <scope>NUCLEOTIDE SEQUENCE [LARGE SCALE GENOMIC DNA]</scope>
    <source>
        <strain evidence="16 17">IND2009</strain>
    </source>
</reference>
<dbReference type="Pfam" id="PF02826">
    <property type="entry name" value="2-Hacid_dh_C"/>
    <property type="match status" value="1"/>
</dbReference>
<evidence type="ECO:0000256" key="3">
    <source>
        <dbReference type="ARBA" id="ARBA00022516"/>
    </source>
</evidence>
<keyword evidence="7" id="KW-0443">Lipid metabolism</keyword>
<name>A0A5J4NZA1_9TREM</name>
<dbReference type="InterPro" id="IPR029753">
    <property type="entry name" value="D-isomer_DH_CS"/>
</dbReference>
<dbReference type="EMBL" id="QNGE01000329">
    <property type="protein sequence ID" value="KAA3680889.1"/>
    <property type="molecule type" value="Genomic_DNA"/>
</dbReference>
<evidence type="ECO:0000256" key="7">
    <source>
        <dbReference type="ARBA" id="ARBA00023098"/>
    </source>
</evidence>
<dbReference type="Gene3D" id="3.40.50.620">
    <property type="entry name" value="HUPs"/>
    <property type="match status" value="1"/>
</dbReference>
<dbReference type="UniPathway" id="UPA00753">
    <property type="reaction ID" value="UER00739"/>
</dbReference>
<dbReference type="InterPro" id="IPR006140">
    <property type="entry name" value="D-isomer_DH_NAD-bd"/>
</dbReference>
<dbReference type="InterPro" id="IPR006139">
    <property type="entry name" value="D-isomer_2_OHA_DH_cat_dom"/>
</dbReference>
<evidence type="ECO:0000313" key="16">
    <source>
        <dbReference type="EMBL" id="KAA3680889.1"/>
    </source>
</evidence>
<keyword evidence="9" id="KW-1208">Phospholipid metabolism</keyword>
<proteinExistence type="inferred from homology"/>
<dbReference type="SUPFAM" id="SSF52283">
    <property type="entry name" value="Formate/glycerate dehydrogenase catalytic domain-like"/>
    <property type="match status" value="1"/>
</dbReference>
<evidence type="ECO:0000256" key="12">
    <source>
        <dbReference type="SAM" id="MobiDB-lite"/>
    </source>
</evidence>
<dbReference type="CDD" id="cd12173">
    <property type="entry name" value="PGDH_4"/>
    <property type="match status" value="1"/>
</dbReference>
<dbReference type="PANTHER" id="PTHR10739:SF13">
    <property type="entry name" value="CHOLINE-PHOSPHATE CYTIDYLYLTRANSFERASE"/>
    <property type="match status" value="1"/>
</dbReference>
<keyword evidence="3" id="KW-0444">Lipid biosynthesis</keyword>
<dbReference type="InterPro" id="IPR045049">
    <property type="entry name" value="Pcy1-like"/>
</dbReference>
<evidence type="ECO:0000256" key="2">
    <source>
        <dbReference type="ARBA" id="ARBA00010101"/>
    </source>
</evidence>
<dbReference type="AlphaFoldDB" id="A0A5J4NZA1"/>
<dbReference type="PANTHER" id="PTHR10739">
    <property type="entry name" value="CYTIDYLYLTRANSFERASE"/>
    <property type="match status" value="1"/>
</dbReference>
<protein>
    <recommendedName>
        <fullName evidence="11">choline-phosphate cytidylyltransferase</fullName>
        <ecNumber evidence="11">2.7.7.15</ecNumber>
    </recommendedName>
</protein>
<dbReference type="GO" id="GO:0031210">
    <property type="term" value="F:phosphatidylcholine binding"/>
    <property type="evidence" value="ECO:0007669"/>
    <property type="project" value="TreeGrafter"/>
</dbReference>
<dbReference type="Pfam" id="PF01467">
    <property type="entry name" value="CTP_transf_like"/>
    <property type="match status" value="1"/>
</dbReference>
<evidence type="ECO:0000256" key="4">
    <source>
        <dbReference type="ARBA" id="ARBA00022679"/>
    </source>
</evidence>
<dbReference type="GO" id="GO:0051287">
    <property type="term" value="F:NAD binding"/>
    <property type="evidence" value="ECO:0007669"/>
    <property type="project" value="InterPro"/>
</dbReference>
<dbReference type="Pfam" id="PF00389">
    <property type="entry name" value="2-Hacid_dh"/>
    <property type="match status" value="1"/>
</dbReference>
<dbReference type="InterPro" id="IPR014729">
    <property type="entry name" value="Rossmann-like_a/b/a_fold"/>
</dbReference>
<dbReference type="GO" id="GO:0004105">
    <property type="term" value="F:choline-phosphate cytidylyltransferase activity"/>
    <property type="evidence" value="ECO:0007669"/>
    <property type="project" value="UniProtKB-EC"/>
</dbReference>
<dbReference type="FunFam" id="3.40.50.620:FF:000016">
    <property type="entry name" value="Putative choline-phosphate cytidylyltransferase B"/>
    <property type="match status" value="1"/>
</dbReference>
<organism evidence="16 17">
    <name type="scientific">Paragonimus westermani</name>
    <dbReference type="NCBI Taxonomy" id="34504"/>
    <lineage>
        <taxon>Eukaryota</taxon>
        <taxon>Metazoa</taxon>
        <taxon>Spiralia</taxon>
        <taxon>Lophotrochozoa</taxon>
        <taxon>Platyhelminthes</taxon>
        <taxon>Trematoda</taxon>
        <taxon>Digenea</taxon>
        <taxon>Plagiorchiida</taxon>
        <taxon>Troglotremata</taxon>
        <taxon>Troglotrematidae</taxon>
        <taxon>Paragonimus</taxon>
    </lineage>
</organism>
<feature type="region of interest" description="Disordered" evidence="12">
    <location>
        <begin position="852"/>
        <end position="871"/>
    </location>
</feature>
<dbReference type="Proteomes" id="UP000324629">
    <property type="component" value="Unassembled WGS sequence"/>
</dbReference>
<dbReference type="PROSITE" id="PS00065">
    <property type="entry name" value="D_2_HYDROXYACID_DH_1"/>
    <property type="match status" value="1"/>
</dbReference>
<comment type="pathway">
    <text evidence="10">Phospholipid metabolism; phosphatidylcholine biosynthesis; phosphatidylcholine from phosphocholine: step 1/2.</text>
</comment>